<feature type="transmembrane region" description="Helical" evidence="6">
    <location>
        <begin position="163"/>
        <end position="186"/>
    </location>
</feature>
<feature type="transmembrane region" description="Helical" evidence="6">
    <location>
        <begin position="198"/>
        <end position="218"/>
    </location>
</feature>
<feature type="transmembrane region" description="Helical" evidence="6">
    <location>
        <begin position="104"/>
        <end position="122"/>
    </location>
</feature>
<feature type="transmembrane region" description="Helical" evidence="6">
    <location>
        <begin position="134"/>
        <end position="157"/>
    </location>
</feature>
<feature type="transmembrane region" description="Helical" evidence="6">
    <location>
        <begin position="466"/>
        <end position="484"/>
    </location>
</feature>
<dbReference type="CDD" id="cd17502">
    <property type="entry name" value="MFS_Azr1_MDR_like"/>
    <property type="match status" value="1"/>
</dbReference>
<evidence type="ECO:0000259" key="7">
    <source>
        <dbReference type="PROSITE" id="PS50850"/>
    </source>
</evidence>
<dbReference type="SUPFAM" id="SSF103473">
    <property type="entry name" value="MFS general substrate transporter"/>
    <property type="match status" value="1"/>
</dbReference>
<keyword evidence="9" id="KW-1185">Reference proteome</keyword>
<feature type="transmembrane region" description="Helical" evidence="6">
    <location>
        <begin position="537"/>
        <end position="556"/>
    </location>
</feature>
<feature type="transmembrane region" description="Helical" evidence="6">
    <location>
        <begin position="334"/>
        <end position="358"/>
    </location>
</feature>
<evidence type="ECO:0000256" key="5">
    <source>
        <dbReference type="ARBA" id="ARBA00023136"/>
    </source>
</evidence>
<accession>A0ABP9XS80</accession>
<keyword evidence="2" id="KW-0813">Transport</keyword>
<dbReference type="Gene3D" id="1.20.1250.20">
    <property type="entry name" value="MFS general substrate transporter like domains"/>
    <property type="match status" value="1"/>
</dbReference>
<dbReference type="PANTHER" id="PTHR23501:SF191">
    <property type="entry name" value="VACUOLAR BASIC AMINO ACID TRANSPORTER 4"/>
    <property type="match status" value="1"/>
</dbReference>
<dbReference type="Gene3D" id="1.20.1720.10">
    <property type="entry name" value="Multidrug resistance protein D"/>
    <property type="match status" value="1"/>
</dbReference>
<feature type="transmembrane region" description="Helical" evidence="6">
    <location>
        <begin position="295"/>
        <end position="313"/>
    </location>
</feature>
<dbReference type="InterPro" id="IPR036259">
    <property type="entry name" value="MFS_trans_sf"/>
</dbReference>
<dbReference type="Pfam" id="PF07690">
    <property type="entry name" value="MFS_1"/>
    <property type="match status" value="1"/>
</dbReference>
<reference evidence="8 9" key="1">
    <citation type="submission" date="2024-04" db="EMBL/GenBank/DDBJ databases">
        <title>genome sequences of Mucor flavus KT1a and Helicostylum pulchrum KT1b strains isolation_sourced from the surface of a dry-aged beef.</title>
        <authorList>
            <person name="Toyotome T."/>
            <person name="Hosono M."/>
            <person name="Torimaru M."/>
            <person name="Fukuda K."/>
            <person name="Mikami N."/>
        </authorList>
    </citation>
    <scope>NUCLEOTIDE SEQUENCE [LARGE SCALE GENOMIC DNA]</scope>
    <source>
        <strain evidence="8 9">KT1b</strain>
    </source>
</reference>
<comment type="subcellular location">
    <subcellularLocation>
        <location evidence="1">Endomembrane system</location>
        <topology evidence="1">Multi-pass membrane protein</topology>
    </subcellularLocation>
</comment>
<dbReference type="Proteomes" id="UP001476247">
    <property type="component" value="Unassembled WGS sequence"/>
</dbReference>
<feature type="transmembrane region" description="Helical" evidence="6">
    <location>
        <begin position="224"/>
        <end position="242"/>
    </location>
</feature>
<keyword evidence="4 6" id="KW-1133">Transmembrane helix</keyword>
<evidence type="ECO:0000256" key="6">
    <source>
        <dbReference type="SAM" id="Phobius"/>
    </source>
</evidence>
<feature type="domain" description="Major facilitator superfamily (MFS) profile" evidence="7">
    <location>
        <begin position="69"/>
        <end position="561"/>
    </location>
</feature>
<comment type="caution">
    <text evidence="8">The sequence shown here is derived from an EMBL/GenBank/DDBJ whole genome shotgun (WGS) entry which is preliminary data.</text>
</comment>
<dbReference type="EMBL" id="BAABUJ010000007">
    <property type="protein sequence ID" value="GAA5797048.1"/>
    <property type="molecule type" value="Genomic_DNA"/>
</dbReference>
<keyword evidence="3 6" id="KW-0812">Transmembrane</keyword>
<evidence type="ECO:0000256" key="1">
    <source>
        <dbReference type="ARBA" id="ARBA00004127"/>
    </source>
</evidence>
<evidence type="ECO:0000256" key="2">
    <source>
        <dbReference type="ARBA" id="ARBA00022448"/>
    </source>
</evidence>
<name>A0ABP9XS80_9FUNG</name>
<sequence>MSPPTATEVSPLLQERNKLYNKLNEPVSIDEDVDGNISVVATESSSPKSCDSDDDILRKRLNGSSLMVLLIGLWVGVGLSSLDASIVATIFPQIGTEFKRSNEIIWIATAYMLSYTALQPLYGRISDAFGRKTAYLSATVVFFIGSAMCGASTNLWALVISRAIAGIGGGGMNTMSAVITSDLVSLRERGKYQGYANIAYGLGSVIGAPLGGLITDSVGWRYCFYINLPLLIISLYVAIFLLTDYNLKEQEVQISMAEKFKAIDYLGAITVVTTVICFLLATSMGGNSRPWSDPLVSGLLITSVICGVVFCYIEANIALNPLMPWPIISSRTPLACSLTNFFVIMCSFALTYTTPLFFQGVLGYTSSQSGIFFLPKILAMSIGSLASGFWMSRTGEYRKFITVCSLISFVSMIGTSLWTRDTSLVFIIICLLLDGYSSGAIITTALIAMLSCVGSTEMATITSISYLFRSAGGVIGISATSAIFQSVVKKLLTERIHGPDAAEIIEIARKSMTEVRTLLPPDALAIVLDTYETAVSYSFYFCVIVSVLGVASTLFIQQFSLHTKVK</sequence>
<protein>
    <recommendedName>
        <fullName evidence="7">Major facilitator superfamily (MFS) profile domain-containing protein</fullName>
    </recommendedName>
</protein>
<dbReference type="PANTHER" id="PTHR23501">
    <property type="entry name" value="MAJOR FACILITATOR SUPERFAMILY"/>
    <property type="match status" value="1"/>
</dbReference>
<organism evidence="8 9">
    <name type="scientific">Helicostylum pulchrum</name>
    <dbReference type="NCBI Taxonomy" id="562976"/>
    <lineage>
        <taxon>Eukaryota</taxon>
        <taxon>Fungi</taxon>
        <taxon>Fungi incertae sedis</taxon>
        <taxon>Mucoromycota</taxon>
        <taxon>Mucoromycotina</taxon>
        <taxon>Mucoromycetes</taxon>
        <taxon>Mucorales</taxon>
        <taxon>Mucorineae</taxon>
        <taxon>Mucoraceae</taxon>
        <taxon>Helicostylum</taxon>
    </lineage>
</organism>
<feature type="transmembrane region" description="Helical" evidence="6">
    <location>
        <begin position="424"/>
        <end position="454"/>
    </location>
</feature>
<evidence type="ECO:0000313" key="9">
    <source>
        <dbReference type="Proteomes" id="UP001476247"/>
    </source>
</evidence>
<gene>
    <name evidence="8" type="ORF">HPULCUR_002426</name>
</gene>
<feature type="transmembrane region" description="Helical" evidence="6">
    <location>
        <begin position="400"/>
        <end position="418"/>
    </location>
</feature>
<proteinExistence type="predicted"/>
<feature type="transmembrane region" description="Helical" evidence="6">
    <location>
        <begin position="263"/>
        <end position="283"/>
    </location>
</feature>
<evidence type="ECO:0000256" key="3">
    <source>
        <dbReference type="ARBA" id="ARBA00022692"/>
    </source>
</evidence>
<dbReference type="PROSITE" id="PS50850">
    <property type="entry name" value="MFS"/>
    <property type="match status" value="1"/>
</dbReference>
<evidence type="ECO:0000313" key="8">
    <source>
        <dbReference type="EMBL" id="GAA5797048.1"/>
    </source>
</evidence>
<keyword evidence="5 6" id="KW-0472">Membrane</keyword>
<dbReference type="InterPro" id="IPR020846">
    <property type="entry name" value="MFS_dom"/>
</dbReference>
<dbReference type="InterPro" id="IPR011701">
    <property type="entry name" value="MFS"/>
</dbReference>
<feature type="transmembrane region" description="Helical" evidence="6">
    <location>
        <begin position="370"/>
        <end position="391"/>
    </location>
</feature>
<feature type="transmembrane region" description="Helical" evidence="6">
    <location>
        <begin position="66"/>
        <end position="92"/>
    </location>
</feature>
<evidence type="ECO:0000256" key="4">
    <source>
        <dbReference type="ARBA" id="ARBA00022989"/>
    </source>
</evidence>